<evidence type="ECO:0000313" key="3">
    <source>
        <dbReference type="EMBL" id="KHN88147.1"/>
    </source>
</evidence>
<feature type="compositionally biased region" description="Acidic residues" evidence="1">
    <location>
        <begin position="54"/>
        <end position="63"/>
    </location>
</feature>
<feature type="compositionally biased region" description="Basic and acidic residues" evidence="1">
    <location>
        <begin position="122"/>
        <end position="138"/>
    </location>
</feature>
<feature type="compositionally biased region" description="Basic residues" evidence="1">
    <location>
        <begin position="111"/>
        <end position="121"/>
    </location>
</feature>
<dbReference type="PANTHER" id="PTHR31195:SF2">
    <property type="entry name" value="GEO02494P1"/>
    <property type="match status" value="1"/>
</dbReference>
<dbReference type="Pfam" id="PF15377">
    <property type="entry name" value="DUF4604"/>
    <property type="match status" value="1"/>
</dbReference>
<dbReference type="AlphaFoldDB" id="A0A0B2W3F8"/>
<feature type="domain" description="DUF4604" evidence="2">
    <location>
        <begin position="15"/>
        <end position="136"/>
    </location>
</feature>
<dbReference type="OMA" id="DPQDQED"/>
<dbReference type="Proteomes" id="UP000031036">
    <property type="component" value="Unassembled WGS sequence"/>
</dbReference>
<dbReference type="InterPro" id="IPR027911">
    <property type="entry name" value="DUF4604"/>
</dbReference>
<dbReference type="EMBL" id="JPKZ01000263">
    <property type="protein sequence ID" value="KHN88147.1"/>
    <property type="molecule type" value="Genomic_DNA"/>
</dbReference>
<gene>
    <name evidence="3" type="ORF">Tcan_18737</name>
    <name evidence="4" type="ORF">TCNE_LOCUS358</name>
</gene>
<dbReference type="OrthoDB" id="10043580at2759"/>
<accession>A0A0B2W3F8</accession>
<proteinExistence type="predicted"/>
<evidence type="ECO:0000259" key="2">
    <source>
        <dbReference type="Pfam" id="PF15377"/>
    </source>
</evidence>
<dbReference type="STRING" id="6265.A0A0B2W3F8"/>
<dbReference type="EMBL" id="UYWY01000155">
    <property type="protein sequence ID" value="VDM24095.1"/>
    <property type="molecule type" value="Genomic_DNA"/>
</dbReference>
<dbReference type="PANTHER" id="PTHR31195">
    <property type="entry name" value="GEO02494P1"/>
    <property type="match status" value="1"/>
</dbReference>
<organism evidence="3 5">
    <name type="scientific">Toxocara canis</name>
    <name type="common">Canine roundworm</name>
    <dbReference type="NCBI Taxonomy" id="6265"/>
    <lineage>
        <taxon>Eukaryota</taxon>
        <taxon>Metazoa</taxon>
        <taxon>Ecdysozoa</taxon>
        <taxon>Nematoda</taxon>
        <taxon>Chromadorea</taxon>
        <taxon>Rhabditida</taxon>
        <taxon>Spirurina</taxon>
        <taxon>Ascaridomorpha</taxon>
        <taxon>Ascaridoidea</taxon>
        <taxon>Toxocaridae</taxon>
        <taxon>Toxocara</taxon>
    </lineage>
</organism>
<feature type="region of interest" description="Disordered" evidence="1">
    <location>
        <begin position="111"/>
        <end position="155"/>
    </location>
</feature>
<reference evidence="3 5" key="1">
    <citation type="submission" date="2014-11" db="EMBL/GenBank/DDBJ databases">
        <title>Genetic blueprint of the zoonotic pathogen Toxocara canis.</title>
        <authorList>
            <person name="Zhu X.-Q."/>
            <person name="Korhonen P.K."/>
            <person name="Cai H."/>
            <person name="Young N.D."/>
            <person name="Nejsum P."/>
            <person name="von Samson-Himmelstjerna G."/>
            <person name="Boag P.R."/>
            <person name="Tan P."/>
            <person name="Li Q."/>
            <person name="Min J."/>
            <person name="Yang Y."/>
            <person name="Wang X."/>
            <person name="Fang X."/>
            <person name="Hall R.S."/>
            <person name="Hofmann A."/>
            <person name="Sternberg P.W."/>
            <person name="Jex A.R."/>
            <person name="Gasser R.B."/>
        </authorList>
    </citation>
    <scope>NUCLEOTIDE SEQUENCE [LARGE SCALE GENOMIC DNA]</scope>
    <source>
        <strain evidence="3">PN_DK_2014</strain>
    </source>
</reference>
<reference evidence="4" key="2">
    <citation type="submission" date="2018-11" db="EMBL/GenBank/DDBJ databases">
        <authorList>
            <consortium name="Pathogen Informatics"/>
        </authorList>
    </citation>
    <scope>NUCLEOTIDE SEQUENCE [LARGE SCALE GENOMIC DNA]</scope>
</reference>
<evidence type="ECO:0000313" key="5">
    <source>
        <dbReference type="Proteomes" id="UP000031036"/>
    </source>
</evidence>
<sequence length="155" mass="17698">MSGGKKLSYKEKSSIHFVDQGDPPFIKKLKLQMGYKEPASIDDKFASTTTAGYVEDDREEDDLSALKEEDRPQVVVLDAEKDLNEKQFIDELKKKEDEKDRQMILESKIIFKKPRKGKASKGAKESAERERDVNEKKASPNNRLLSFASDEDEDP</sequence>
<protein>
    <recommendedName>
        <fullName evidence="2">DUF4604 domain-containing protein</fullName>
    </recommendedName>
</protein>
<keyword evidence="5" id="KW-1185">Reference proteome</keyword>
<name>A0A0B2W3F8_TOXCA</name>
<evidence type="ECO:0000313" key="4">
    <source>
        <dbReference type="EMBL" id="VDM24095.1"/>
    </source>
</evidence>
<feature type="region of interest" description="Disordered" evidence="1">
    <location>
        <begin position="47"/>
        <end position="71"/>
    </location>
</feature>
<evidence type="ECO:0000256" key="1">
    <source>
        <dbReference type="SAM" id="MobiDB-lite"/>
    </source>
</evidence>
<dbReference type="InterPro" id="IPR040219">
    <property type="entry name" value="KIAA1143-like"/>
</dbReference>